<dbReference type="Proteomes" id="UP001226574">
    <property type="component" value="Unassembled WGS sequence"/>
</dbReference>
<protein>
    <submittedName>
        <fullName evidence="2">DUF2523 family protein</fullName>
    </submittedName>
</protein>
<feature type="transmembrane region" description="Helical" evidence="1">
    <location>
        <begin position="69"/>
        <end position="95"/>
    </location>
</feature>
<dbReference type="EMBL" id="JAVIFY010000003">
    <property type="protein sequence ID" value="MDQ9091246.1"/>
    <property type="molecule type" value="Genomic_DNA"/>
</dbReference>
<dbReference type="RefSeq" id="WP_309038639.1">
    <property type="nucleotide sequence ID" value="NZ_JAVIFY010000003.1"/>
</dbReference>
<proteinExistence type="predicted"/>
<dbReference type="Pfam" id="PF10734">
    <property type="entry name" value="DUF2523"/>
    <property type="match status" value="1"/>
</dbReference>
<feature type="transmembrane region" description="Helical" evidence="1">
    <location>
        <begin position="30"/>
        <end position="49"/>
    </location>
</feature>
<name>A0ABU1BBU7_PSEHA</name>
<accession>A0ABU1BBU7</accession>
<keyword evidence="3" id="KW-1185">Reference proteome</keyword>
<comment type="caution">
    <text evidence="2">The sequence shown here is derived from an EMBL/GenBank/DDBJ whole genome shotgun (WGS) entry which is preliminary data.</text>
</comment>
<dbReference type="InterPro" id="IPR019670">
    <property type="entry name" value="DUF2523"/>
</dbReference>
<keyword evidence="1" id="KW-0472">Membrane</keyword>
<evidence type="ECO:0000313" key="2">
    <source>
        <dbReference type="EMBL" id="MDQ9091246.1"/>
    </source>
</evidence>
<organism evidence="2 3">
    <name type="scientific">Pseudoalteromonas haloplanktis</name>
    <name type="common">Alteromonas haloplanktis</name>
    <dbReference type="NCBI Taxonomy" id="228"/>
    <lineage>
        <taxon>Bacteria</taxon>
        <taxon>Pseudomonadati</taxon>
        <taxon>Pseudomonadota</taxon>
        <taxon>Gammaproteobacteria</taxon>
        <taxon>Alteromonadales</taxon>
        <taxon>Pseudoalteromonadaceae</taxon>
        <taxon>Pseudoalteromonas</taxon>
    </lineage>
</organism>
<reference evidence="2 3" key="1">
    <citation type="submission" date="2023-08" db="EMBL/GenBank/DDBJ databases">
        <title>Pseudoalteromonas haloplanktis LL1 genome.</title>
        <authorList>
            <person name="Wu S."/>
        </authorList>
    </citation>
    <scope>NUCLEOTIDE SEQUENCE [LARGE SCALE GENOMIC DNA]</scope>
    <source>
        <strain evidence="2 3">LL1</strain>
    </source>
</reference>
<sequence>MLDWLAETWHDFKQFLYSLVLTVFDMLKDLFLWIFESLLDISILALQGLDTYFDGLNIASYINQIPESVQWFLSAIGVPQAMTMIITAITIRLLLQLIPFTRLGS</sequence>
<evidence type="ECO:0000256" key="1">
    <source>
        <dbReference type="SAM" id="Phobius"/>
    </source>
</evidence>
<keyword evidence="1" id="KW-0812">Transmembrane</keyword>
<keyword evidence="1" id="KW-1133">Transmembrane helix</keyword>
<evidence type="ECO:0000313" key="3">
    <source>
        <dbReference type="Proteomes" id="UP001226574"/>
    </source>
</evidence>
<gene>
    <name evidence="2" type="ORF">RC083_06530</name>
</gene>